<dbReference type="InterPro" id="IPR027417">
    <property type="entry name" value="P-loop_NTPase"/>
</dbReference>
<dbReference type="GO" id="GO:0006355">
    <property type="term" value="P:regulation of DNA-templated transcription"/>
    <property type="evidence" value="ECO:0007669"/>
    <property type="project" value="InterPro"/>
</dbReference>
<dbReference type="Gene3D" id="1.10.8.60">
    <property type="match status" value="1"/>
</dbReference>
<sequence length="480" mass="53367">MSILRRIAVISRDPQIHDLAQEIAHEVFVADDLAEASDIVAAVTPDMMLFNGGVSPNHIRRFLEQTHRRVNSLPMSVVASLEPSPFSDREYEQAGVSHCLVGPENCRRLPEIAAQVRAAEQNGASEARHDDYFLDDRAAAIRMVGRSKAIRETLTMIQLVGESRCNPVLILGETGTGKEVAAQAIHQVRHPQEPFVAVNCAALTSTLLESELFGHVKGAFTSADRDKTGLLEQAGSGTLFLDEISEMPLELQAKLLRVLQERTFHKVGGVKDLTCEATIITSSNRNLKQEVREKRFRQDLYYRLNVCPIVLTPLRSPDRRADIPLLARYFLAHSDIRGSRPGQATAITKLALESLYQHDWPGNVRELRNVIERAILLERTGKIALDSIVIEHAEHEEARTGSVGERVRDFSLEKAERELIARALHETGWQKTQAASLLGITRATLYAKVKQYNIQKLPARQSDVCLSAPEPTEAEPILVG</sequence>
<feature type="domain" description="Sigma-54 factor interaction" evidence="5">
    <location>
        <begin position="143"/>
        <end position="376"/>
    </location>
</feature>
<dbReference type="Proteomes" id="UP001431776">
    <property type="component" value="Unassembled WGS sequence"/>
</dbReference>
<dbReference type="InterPro" id="IPR002078">
    <property type="entry name" value="Sigma_54_int"/>
</dbReference>
<dbReference type="InterPro" id="IPR058031">
    <property type="entry name" value="AAA_lid_NorR"/>
</dbReference>
<dbReference type="InterPro" id="IPR003593">
    <property type="entry name" value="AAA+_ATPase"/>
</dbReference>
<evidence type="ECO:0000256" key="4">
    <source>
        <dbReference type="ARBA" id="ARBA00023163"/>
    </source>
</evidence>
<dbReference type="CDD" id="cd00009">
    <property type="entry name" value="AAA"/>
    <property type="match status" value="1"/>
</dbReference>
<organism evidence="6 7">
    <name type="scientific">Anaerobaca lacustris</name>
    <dbReference type="NCBI Taxonomy" id="3044600"/>
    <lineage>
        <taxon>Bacteria</taxon>
        <taxon>Pseudomonadati</taxon>
        <taxon>Planctomycetota</taxon>
        <taxon>Phycisphaerae</taxon>
        <taxon>Sedimentisphaerales</taxon>
        <taxon>Anaerobacaceae</taxon>
        <taxon>Anaerobaca</taxon>
    </lineage>
</organism>
<dbReference type="SMART" id="SM00382">
    <property type="entry name" value="AAA"/>
    <property type="match status" value="1"/>
</dbReference>
<dbReference type="RefSeq" id="WP_349243523.1">
    <property type="nucleotide sequence ID" value="NZ_JASCXX010000003.1"/>
</dbReference>
<keyword evidence="3" id="KW-0805">Transcription regulation</keyword>
<dbReference type="PANTHER" id="PTHR32071">
    <property type="entry name" value="TRANSCRIPTIONAL REGULATORY PROTEIN"/>
    <property type="match status" value="1"/>
</dbReference>
<dbReference type="InterPro" id="IPR011006">
    <property type="entry name" value="CheY-like_superfamily"/>
</dbReference>
<dbReference type="Gene3D" id="3.40.50.300">
    <property type="entry name" value="P-loop containing nucleotide triphosphate hydrolases"/>
    <property type="match status" value="1"/>
</dbReference>
<keyword evidence="4" id="KW-0804">Transcription</keyword>
<evidence type="ECO:0000256" key="1">
    <source>
        <dbReference type="ARBA" id="ARBA00022741"/>
    </source>
</evidence>
<reference evidence="6" key="1">
    <citation type="submission" date="2023-05" db="EMBL/GenBank/DDBJ databases">
        <title>Anaerotaeda fermentans gen. nov., sp. nov., a novel anaerobic planctomycete of the new family within the order Sedimentisphaerales isolated from Taman Peninsula, Russia.</title>
        <authorList>
            <person name="Khomyakova M.A."/>
            <person name="Merkel A.Y."/>
            <person name="Slobodkin A.I."/>
        </authorList>
    </citation>
    <scope>NUCLEOTIDE SEQUENCE</scope>
    <source>
        <strain evidence="6">M17dextr</strain>
    </source>
</reference>
<dbReference type="SUPFAM" id="SSF52540">
    <property type="entry name" value="P-loop containing nucleoside triphosphate hydrolases"/>
    <property type="match status" value="1"/>
</dbReference>
<proteinExistence type="predicted"/>
<dbReference type="FunFam" id="3.40.50.300:FF:000006">
    <property type="entry name" value="DNA-binding transcriptional regulator NtrC"/>
    <property type="match status" value="1"/>
</dbReference>
<dbReference type="SUPFAM" id="SSF46689">
    <property type="entry name" value="Homeodomain-like"/>
    <property type="match status" value="1"/>
</dbReference>
<dbReference type="EMBL" id="JASCXX010000003">
    <property type="protein sequence ID" value="MDI6448113.1"/>
    <property type="molecule type" value="Genomic_DNA"/>
</dbReference>
<accession>A0AAW6TXE0</accession>
<keyword evidence="2" id="KW-0067">ATP-binding</keyword>
<evidence type="ECO:0000313" key="6">
    <source>
        <dbReference type="EMBL" id="MDI6448113.1"/>
    </source>
</evidence>
<dbReference type="SUPFAM" id="SSF52172">
    <property type="entry name" value="CheY-like"/>
    <property type="match status" value="1"/>
</dbReference>
<dbReference type="PROSITE" id="PS00688">
    <property type="entry name" value="SIGMA54_INTERACT_3"/>
    <property type="match status" value="1"/>
</dbReference>
<dbReference type="PRINTS" id="PR01590">
    <property type="entry name" value="HTHFIS"/>
</dbReference>
<dbReference type="GO" id="GO:0043565">
    <property type="term" value="F:sequence-specific DNA binding"/>
    <property type="evidence" value="ECO:0007669"/>
    <property type="project" value="InterPro"/>
</dbReference>
<evidence type="ECO:0000259" key="5">
    <source>
        <dbReference type="PROSITE" id="PS50045"/>
    </source>
</evidence>
<evidence type="ECO:0000256" key="2">
    <source>
        <dbReference type="ARBA" id="ARBA00022840"/>
    </source>
</evidence>
<dbReference type="Gene3D" id="1.10.10.60">
    <property type="entry name" value="Homeodomain-like"/>
    <property type="match status" value="1"/>
</dbReference>
<gene>
    <name evidence="6" type="ORF">QJ522_03565</name>
</gene>
<evidence type="ECO:0000256" key="3">
    <source>
        <dbReference type="ARBA" id="ARBA00023015"/>
    </source>
</evidence>
<keyword evidence="1" id="KW-0547">Nucleotide-binding</keyword>
<dbReference type="InterPro" id="IPR002197">
    <property type="entry name" value="HTH_Fis"/>
</dbReference>
<dbReference type="Pfam" id="PF25601">
    <property type="entry name" value="AAA_lid_14"/>
    <property type="match status" value="1"/>
</dbReference>
<name>A0AAW6TXE0_9BACT</name>
<dbReference type="PROSITE" id="PS50045">
    <property type="entry name" value="SIGMA54_INTERACT_4"/>
    <property type="match status" value="1"/>
</dbReference>
<dbReference type="GO" id="GO:0005524">
    <property type="term" value="F:ATP binding"/>
    <property type="evidence" value="ECO:0007669"/>
    <property type="project" value="UniProtKB-KW"/>
</dbReference>
<dbReference type="AlphaFoldDB" id="A0AAW6TXE0"/>
<dbReference type="InterPro" id="IPR009057">
    <property type="entry name" value="Homeodomain-like_sf"/>
</dbReference>
<dbReference type="InterPro" id="IPR025944">
    <property type="entry name" value="Sigma_54_int_dom_CS"/>
</dbReference>
<evidence type="ECO:0000313" key="7">
    <source>
        <dbReference type="Proteomes" id="UP001431776"/>
    </source>
</evidence>
<dbReference type="Pfam" id="PF02954">
    <property type="entry name" value="HTH_8"/>
    <property type="match status" value="1"/>
</dbReference>
<keyword evidence="7" id="KW-1185">Reference proteome</keyword>
<comment type="caution">
    <text evidence="6">The sequence shown here is derived from an EMBL/GenBank/DDBJ whole genome shotgun (WGS) entry which is preliminary data.</text>
</comment>
<protein>
    <submittedName>
        <fullName evidence="6">Sigma-54 dependent transcriptional regulator</fullName>
    </submittedName>
</protein>
<dbReference type="Pfam" id="PF00158">
    <property type="entry name" value="Sigma54_activat"/>
    <property type="match status" value="1"/>
</dbReference>